<gene>
    <name evidence="2" type="ORF">CKO28_14690</name>
</gene>
<feature type="transmembrane region" description="Helical" evidence="1">
    <location>
        <begin position="170"/>
        <end position="193"/>
    </location>
</feature>
<accession>A0ABS1DFM2</accession>
<evidence type="ECO:0000313" key="3">
    <source>
        <dbReference type="Proteomes" id="UP001296873"/>
    </source>
</evidence>
<keyword evidence="1" id="KW-1133">Transmembrane helix</keyword>
<reference evidence="2 3" key="1">
    <citation type="journal article" date="2020" name="Microorganisms">
        <title>Osmotic Adaptation and Compatible Solute Biosynthesis of Phototrophic Bacteria as Revealed from Genome Analyses.</title>
        <authorList>
            <person name="Imhoff J.F."/>
            <person name="Rahn T."/>
            <person name="Kunzel S."/>
            <person name="Keller A."/>
            <person name="Neulinger S.C."/>
        </authorList>
    </citation>
    <scope>NUCLEOTIDE SEQUENCE [LARGE SCALE GENOMIC DNA]</scope>
    <source>
        <strain evidence="2 3">DSM 9895</strain>
    </source>
</reference>
<name>A0ABS1DFM2_9PROT</name>
<keyword evidence="3" id="KW-1185">Reference proteome</keyword>
<feature type="transmembrane region" description="Helical" evidence="1">
    <location>
        <begin position="74"/>
        <end position="96"/>
    </location>
</feature>
<evidence type="ECO:0000313" key="2">
    <source>
        <dbReference type="EMBL" id="MBK1669282.1"/>
    </source>
</evidence>
<evidence type="ECO:0008006" key="4">
    <source>
        <dbReference type="Google" id="ProtNLM"/>
    </source>
</evidence>
<dbReference type="Proteomes" id="UP001296873">
    <property type="component" value="Unassembled WGS sequence"/>
</dbReference>
<dbReference type="RefSeq" id="WP_200341614.1">
    <property type="nucleotide sequence ID" value="NZ_NRRL01000043.1"/>
</dbReference>
<keyword evidence="1" id="KW-0472">Membrane</keyword>
<feature type="transmembrane region" description="Helical" evidence="1">
    <location>
        <begin position="117"/>
        <end position="135"/>
    </location>
</feature>
<feature type="transmembrane region" description="Helical" evidence="1">
    <location>
        <begin position="141"/>
        <end position="158"/>
    </location>
</feature>
<dbReference type="EMBL" id="NRRL01000043">
    <property type="protein sequence ID" value="MBK1669282.1"/>
    <property type="molecule type" value="Genomic_DNA"/>
</dbReference>
<comment type="caution">
    <text evidence="2">The sequence shown here is derived from an EMBL/GenBank/DDBJ whole genome shotgun (WGS) entry which is preliminary data.</text>
</comment>
<evidence type="ECO:0000256" key="1">
    <source>
        <dbReference type="SAM" id="Phobius"/>
    </source>
</evidence>
<protein>
    <recommendedName>
        <fullName evidence="4">Yip1 domain-containing protein</fullName>
    </recommendedName>
</protein>
<feature type="transmembrane region" description="Helical" evidence="1">
    <location>
        <begin position="39"/>
        <end position="62"/>
    </location>
</feature>
<keyword evidence="1" id="KW-0812">Transmembrane</keyword>
<organism evidence="2 3">
    <name type="scientific">Rhodovibrio sodomensis</name>
    <dbReference type="NCBI Taxonomy" id="1088"/>
    <lineage>
        <taxon>Bacteria</taxon>
        <taxon>Pseudomonadati</taxon>
        <taxon>Pseudomonadota</taxon>
        <taxon>Alphaproteobacteria</taxon>
        <taxon>Rhodospirillales</taxon>
        <taxon>Rhodovibrionaceae</taxon>
        <taxon>Rhodovibrio</taxon>
    </lineage>
</organism>
<sequence length="194" mass="20899">MLPVPPAQETLSGLYGAWRLLRRDPQQAMACFREDAAGFWNSFFAAVLVAPGYAVLVGLHLAGGGVSADWASTFLIHTEAYVLTWLAFPLAMFYLANGLQRPERWVPFVIALNWSKVIQLAIYLPLSLLAAIGFGGPQGSALITMVALAVVLIYQWYVTRTVLQIDGLPAAGLTLLDFILGLFITSTADAALAG</sequence>
<proteinExistence type="predicted"/>